<dbReference type="InterPro" id="IPR005180">
    <property type="entry name" value="DUF302"/>
</dbReference>
<evidence type="ECO:0000313" key="3">
    <source>
        <dbReference type="Proteomes" id="UP000189177"/>
    </source>
</evidence>
<dbReference type="SUPFAM" id="SSF103247">
    <property type="entry name" value="TT1751-like"/>
    <property type="match status" value="1"/>
</dbReference>
<dbReference type="AlphaFoldDB" id="A0A1V2ZWL6"/>
<dbReference type="EMBL" id="MUZR01000047">
    <property type="protein sequence ID" value="OOC09514.1"/>
    <property type="molecule type" value="Genomic_DNA"/>
</dbReference>
<protein>
    <submittedName>
        <fullName evidence="2">DUF302 domain-containing protein</fullName>
    </submittedName>
</protein>
<dbReference type="Gene3D" id="3.30.310.70">
    <property type="entry name" value="TT1751-like domain"/>
    <property type="match status" value="1"/>
</dbReference>
<proteinExistence type="predicted"/>
<dbReference type="CDD" id="cd14797">
    <property type="entry name" value="DUF302"/>
    <property type="match status" value="1"/>
</dbReference>
<dbReference type="RefSeq" id="WP_077244639.1">
    <property type="nucleotide sequence ID" value="NZ_MUZR01000047.1"/>
</dbReference>
<evidence type="ECO:0000313" key="2">
    <source>
        <dbReference type="EMBL" id="OOC09514.1"/>
    </source>
</evidence>
<name>A0A1V2ZWL6_9GAMM</name>
<keyword evidence="3" id="KW-1185">Reference proteome</keyword>
<feature type="domain" description="DUF302" evidence="1">
    <location>
        <begin position="32"/>
        <end position="93"/>
    </location>
</feature>
<reference evidence="2 3" key="1">
    <citation type="submission" date="2017-02" db="EMBL/GenBank/DDBJ databases">
        <title>Genomic diversity within the haloalkaliphilic genus Thioalkalivibrio.</title>
        <authorList>
            <person name="Ahn A.-C."/>
            <person name="Meier-Kolthoff J."/>
            <person name="Overmars L."/>
            <person name="Richter M."/>
            <person name="Woyke T."/>
            <person name="Sorokin D.Y."/>
            <person name="Muyzer G."/>
        </authorList>
    </citation>
    <scope>NUCLEOTIDE SEQUENCE [LARGE SCALE GENOMIC DNA]</scope>
    <source>
        <strain evidence="2 3">HL17</strain>
    </source>
</reference>
<dbReference type="OrthoDB" id="5783872at2"/>
<accession>A0A1V2ZWL6</accession>
<gene>
    <name evidence="2" type="ORF">B1A74_10705</name>
</gene>
<dbReference type="PANTHER" id="PTHR38342">
    <property type="entry name" value="SLR5037 PROTEIN"/>
    <property type="match status" value="1"/>
</dbReference>
<sequence length="127" mass="13621">MLETTTKLDAEAAVAALKEAVEAQGLRVAAEINGQANAAMIGAEVPVDRILEVFHPRYALRVWEACKPAGIDIPLRIHVWSDGEQLHVTARRPSEVFAPWGSADLDALGAELDPLFEAIVASLPEVA</sequence>
<dbReference type="Pfam" id="PF03625">
    <property type="entry name" value="DUF302"/>
    <property type="match status" value="1"/>
</dbReference>
<comment type="caution">
    <text evidence="2">The sequence shown here is derived from an EMBL/GenBank/DDBJ whole genome shotgun (WGS) entry which is preliminary data.</text>
</comment>
<dbReference type="Proteomes" id="UP000189177">
    <property type="component" value="Unassembled WGS sequence"/>
</dbReference>
<organism evidence="2 3">
    <name type="scientific">Thioalkalivibrio halophilus</name>
    <dbReference type="NCBI Taxonomy" id="252474"/>
    <lineage>
        <taxon>Bacteria</taxon>
        <taxon>Pseudomonadati</taxon>
        <taxon>Pseudomonadota</taxon>
        <taxon>Gammaproteobacteria</taxon>
        <taxon>Chromatiales</taxon>
        <taxon>Ectothiorhodospiraceae</taxon>
        <taxon>Thioalkalivibrio</taxon>
    </lineage>
</organism>
<dbReference type="InterPro" id="IPR035923">
    <property type="entry name" value="TT1751-like_sf"/>
</dbReference>
<dbReference type="STRING" id="252474.B1A74_10705"/>
<evidence type="ECO:0000259" key="1">
    <source>
        <dbReference type="Pfam" id="PF03625"/>
    </source>
</evidence>
<dbReference type="PANTHER" id="PTHR38342:SF2">
    <property type="entry name" value="INNER MEMBRANE OR EXPORTED"/>
    <property type="match status" value="1"/>
</dbReference>